<dbReference type="GO" id="GO:0004821">
    <property type="term" value="F:histidine-tRNA ligase activity"/>
    <property type="evidence" value="ECO:0007669"/>
    <property type="project" value="TreeGrafter"/>
</dbReference>
<evidence type="ECO:0000256" key="9">
    <source>
        <dbReference type="PIRSR" id="PIRSR001549-1"/>
    </source>
</evidence>
<feature type="binding site" evidence="9">
    <location>
        <begin position="268"/>
        <end position="269"/>
    </location>
    <ligand>
        <name>L-histidine</name>
        <dbReference type="ChEBI" id="CHEBI:57595"/>
    </ligand>
</feature>
<keyword evidence="12" id="KW-1185">Reference proteome</keyword>
<organism evidence="11 12">
    <name type="scientific">Crocosphaera chwakensis CCY0110</name>
    <dbReference type="NCBI Taxonomy" id="391612"/>
    <lineage>
        <taxon>Bacteria</taxon>
        <taxon>Bacillati</taxon>
        <taxon>Cyanobacteriota</taxon>
        <taxon>Cyanophyceae</taxon>
        <taxon>Oscillatoriophycideae</taxon>
        <taxon>Chroococcales</taxon>
        <taxon>Aphanothecaceae</taxon>
        <taxon>Crocosphaera</taxon>
        <taxon>Crocosphaera chwakensis</taxon>
    </lineage>
</organism>
<dbReference type="AlphaFoldDB" id="A3ISP2"/>
<evidence type="ECO:0000256" key="2">
    <source>
        <dbReference type="ARBA" id="ARBA00004667"/>
    </source>
</evidence>
<proteinExistence type="inferred from homology"/>
<evidence type="ECO:0000256" key="6">
    <source>
        <dbReference type="ARBA" id="ARBA00022490"/>
    </source>
</evidence>
<evidence type="ECO:0000256" key="3">
    <source>
        <dbReference type="ARBA" id="ARBA00005539"/>
    </source>
</evidence>
<keyword evidence="6 8" id="KW-0963">Cytoplasm</keyword>
<comment type="miscellaneous">
    <text evidence="8">This function is generally fulfilled by the C-terminal part of HisG, which is missing in some bacteria such as this one.</text>
</comment>
<evidence type="ECO:0000256" key="8">
    <source>
        <dbReference type="HAMAP-Rule" id="MF_00125"/>
    </source>
</evidence>
<dbReference type="NCBIfam" id="NF008940">
    <property type="entry name" value="PRK12292.2-3"/>
    <property type="match status" value="1"/>
</dbReference>
<dbReference type="eggNOG" id="COG3705">
    <property type="taxonomic scope" value="Bacteria"/>
</dbReference>
<evidence type="ECO:0000256" key="5">
    <source>
        <dbReference type="ARBA" id="ARBA00020397"/>
    </source>
</evidence>
<dbReference type="EMBL" id="AAXW01000024">
    <property type="protein sequence ID" value="EAZ90462.1"/>
    <property type="molecule type" value="Genomic_DNA"/>
</dbReference>
<sequence>MIHQPPAGARDLLPLEVVQKAWINDTLQQVFGQWGYQRIVTSTIERLDTLKAGGAIEDNTVIQLYNNSSEQLGLRPELTASVARAAVTRMTDTSYPQRLCYRANVFRNPPSGHHGRQLEFYQAGVELLFSGGTLADAEILLLVANCLQKLQIPNWYLILGDAGLTRSLLSPFPDGLRQEVRHCLATLDFVELDSLSYPDEELKHRAILLFNLRGKPEDVLSKVGVLSLDETGKHCLNNLKSLIELINHSASYKLPLTLDLSLIQTFDYYTGIIFKAIGQTNNQLQNLGQGGRYDQLLGVYHPQKKSAPGIGFSLNVGALHRCLLSTDVLPKKPPLIDYLVVAKSPESQTEAFKYAQKLRDNNSVRVTLDLGDRNNEEIKNYAQENGIKTIVWIEKGTNSIIENLS</sequence>
<keyword evidence="11" id="KW-0030">Aminoacyl-tRNA synthetase</keyword>
<feature type="binding site" evidence="9">
    <location>
        <begin position="77"/>
        <end position="79"/>
    </location>
    <ligand>
        <name>L-histidine</name>
        <dbReference type="ChEBI" id="CHEBI:57595"/>
    </ligand>
</feature>
<feature type="binding site" evidence="9">
    <location>
        <position position="126"/>
    </location>
    <ligand>
        <name>L-histidine</name>
        <dbReference type="ChEBI" id="CHEBI:57595"/>
    </ligand>
</feature>
<dbReference type="GO" id="GO:0005737">
    <property type="term" value="C:cytoplasm"/>
    <property type="evidence" value="ECO:0007669"/>
    <property type="project" value="UniProtKB-SubCell"/>
</dbReference>
<dbReference type="Gene3D" id="3.30.930.10">
    <property type="entry name" value="Bira Bifunctional Protein, Domain 2"/>
    <property type="match status" value="1"/>
</dbReference>
<comment type="function">
    <text evidence="7 8">Required for the first step of histidine biosynthesis. May allow the feedback regulation of ATP phosphoribosyltransferase activity by histidine.</text>
</comment>
<comment type="subunit">
    <text evidence="4 8">Heteromultimer composed of HisG and HisZ subunits.</text>
</comment>
<evidence type="ECO:0000313" key="11">
    <source>
        <dbReference type="EMBL" id="EAZ90462.1"/>
    </source>
</evidence>
<dbReference type="RefSeq" id="WP_008276395.1">
    <property type="nucleotide sequence ID" value="NZ_AAXW01000024.1"/>
</dbReference>
<gene>
    <name evidence="11" type="primary">hisS</name>
    <name evidence="8" type="synonym">hisZ</name>
    <name evidence="11" type="ORF">CY0110_26582</name>
</gene>
<keyword evidence="8" id="KW-0028">Amino-acid biosynthesis</keyword>
<comment type="caution">
    <text evidence="11">The sequence shown here is derived from an EMBL/GenBank/DDBJ whole genome shotgun (WGS) entry which is preliminary data.</text>
</comment>
<feature type="binding site" evidence="9">
    <location>
        <position position="122"/>
    </location>
    <ligand>
        <name>L-histidine</name>
        <dbReference type="ChEBI" id="CHEBI:57595"/>
    </ligand>
</feature>
<dbReference type="GO" id="GO:0000105">
    <property type="term" value="P:L-histidine biosynthetic process"/>
    <property type="evidence" value="ECO:0007669"/>
    <property type="project" value="UniProtKB-UniRule"/>
</dbReference>
<evidence type="ECO:0000256" key="7">
    <source>
        <dbReference type="ARBA" id="ARBA00025246"/>
    </source>
</evidence>
<dbReference type="PIRSF" id="PIRSF001549">
    <property type="entry name" value="His-tRNA_synth"/>
    <property type="match status" value="1"/>
</dbReference>
<keyword evidence="11" id="KW-0436">Ligase</keyword>
<dbReference type="PANTHER" id="PTHR43707:SF1">
    <property type="entry name" value="HISTIDINE--TRNA LIGASE, MITOCHONDRIAL-RELATED"/>
    <property type="match status" value="1"/>
</dbReference>
<dbReference type="Pfam" id="PF13393">
    <property type="entry name" value="tRNA-synt_His"/>
    <property type="match status" value="1"/>
</dbReference>
<dbReference type="Proteomes" id="UP000003781">
    <property type="component" value="Unassembled WGS sequence"/>
</dbReference>
<reference evidence="11 12" key="1">
    <citation type="submission" date="2007-03" db="EMBL/GenBank/DDBJ databases">
        <authorList>
            <person name="Stal L."/>
            <person name="Ferriera S."/>
            <person name="Johnson J."/>
            <person name="Kravitz S."/>
            <person name="Beeson K."/>
            <person name="Sutton G."/>
            <person name="Rogers Y.-H."/>
            <person name="Friedman R."/>
            <person name="Frazier M."/>
            <person name="Venter J.C."/>
        </authorList>
    </citation>
    <scope>NUCLEOTIDE SEQUENCE [LARGE SCALE GENOMIC DNA]</scope>
    <source>
        <strain evidence="11 12">CCY0110</strain>
    </source>
</reference>
<dbReference type="PANTHER" id="PTHR43707">
    <property type="entry name" value="HISTIDYL-TRNA SYNTHETASE"/>
    <property type="match status" value="1"/>
</dbReference>
<dbReference type="InterPro" id="IPR036621">
    <property type="entry name" value="Anticodon-bd_dom_sf"/>
</dbReference>
<evidence type="ECO:0000256" key="1">
    <source>
        <dbReference type="ARBA" id="ARBA00004496"/>
    </source>
</evidence>
<protein>
    <recommendedName>
        <fullName evidence="5 8">ATP phosphoribosyltransferase regulatory subunit</fullName>
    </recommendedName>
</protein>
<dbReference type="InterPro" id="IPR004516">
    <property type="entry name" value="HisRS/HisZ"/>
</dbReference>
<accession>A3ISP2</accession>
<dbReference type="HAMAP" id="MF_00125">
    <property type="entry name" value="HisZ"/>
    <property type="match status" value="1"/>
</dbReference>
<dbReference type="NCBIfam" id="TIGR00443">
    <property type="entry name" value="hisZ_biosyn_reg"/>
    <property type="match status" value="1"/>
</dbReference>
<feature type="domain" description="Class II Histidinyl-tRNA synthetase (HisRS)-like catalytic core" evidence="10">
    <location>
        <begin position="8"/>
        <end position="318"/>
    </location>
</feature>
<dbReference type="InterPro" id="IPR041715">
    <property type="entry name" value="HisRS-like_core"/>
</dbReference>
<dbReference type="OrthoDB" id="9800814at2"/>
<feature type="binding site" evidence="9">
    <location>
        <position position="107"/>
    </location>
    <ligand>
        <name>L-histidine</name>
        <dbReference type="ChEBI" id="CHEBI:57595"/>
    </ligand>
</feature>
<dbReference type="InterPro" id="IPR004517">
    <property type="entry name" value="HisZ"/>
</dbReference>
<dbReference type="GO" id="GO:0006427">
    <property type="term" value="P:histidyl-tRNA aminoacylation"/>
    <property type="evidence" value="ECO:0007669"/>
    <property type="project" value="TreeGrafter"/>
</dbReference>
<comment type="subcellular location">
    <subcellularLocation>
        <location evidence="1 8">Cytoplasm</location>
    </subcellularLocation>
</comment>
<dbReference type="UniPathway" id="UPA00031">
    <property type="reaction ID" value="UER00006"/>
</dbReference>
<keyword evidence="8" id="KW-0368">Histidine biosynthesis</keyword>
<evidence type="ECO:0000259" key="10">
    <source>
        <dbReference type="Pfam" id="PF13393"/>
    </source>
</evidence>
<dbReference type="SUPFAM" id="SSF55681">
    <property type="entry name" value="Class II aaRS and biotin synthetases"/>
    <property type="match status" value="1"/>
</dbReference>
<evidence type="ECO:0000256" key="4">
    <source>
        <dbReference type="ARBA" id="ARBA00011496"/>
    </source>
</evidence>
<evidence type="ECO:0000313" key="12">
    <source>
        <dbReference type="Proteomes" id="UP000003781"/>
    </source>
</evidence>
<dbReference type="CDD" id="cd00773">
    <property type="entry name" value="HisRS-like_core"/>
    <property type="match status" value="1"/>
</dbReference>
<dbReference type="InterPro" id="IPR045864">
    <property type="entry name" value="aa-tRNA-synth_II/BPL/LPL"/>
</dbReference>
<name>A3ISP2_9CHRO</name>
<comment type="pathway">
    <text evidence="2 8">Amino-acid biosynthesis; L-histidine biosynthesis; L-histidine from 5-phospho-alpha-D-ribose 1-diphosphate: step 1/9.</text>
</comment>
<comment type="similarity">
    <text evidence="3 8">Belongs to the class-II aminoacyl-tRNA synthetase family. HisZ subfamily.</text>
</comment>
<dbReference type="Gene3D" id="3.40.50.800">
    <property type="entry name" value="Anticodon-binding domain"/>
    <property type="match status" value="1"/>
</dbReference>